<dbReference type="Proteomes" id="UP000799755">
    <property type="component" value="Unassembled WGS sequence"/>
</dbReference>
<protein>
    <submittedName>
        <fullName evidence="1">Calcium-dependent phosphotriesterase</fullName>
    </submittedName>
</protein>
<evidence type="ECO:0000313" key="2">
    <source>
        <dbReference type="Proteomes" id="UP000799755"/>
    </source>
</evidence>
<evidence type="ECO:0000313" key="1">
    <source>
        <dbReference type="EMBL" id="KAF2476506.1"/>
    </source>
</evidence>
<sequence length="384" mass="42486">MARNTIYLLILALVGPYLYDRYLAYWPMVANLPSRMKPIYTFRSHELKFQDRIRNCEDVVLDEGMGLAILSCDAGRDRWNTVMASFHPEKGIISGGLYLYDYSTSNLPDSDALKPLTLKNFDTTDFHPLGIDFDAATSTLYVVNHAQSGSAIEVFNLSVKSAIATHVQTFKHQLLHSPNAIQVLGKGKILFTNDHYIRASLSPFLSQVETWGGIPGGSVIYVDLADPLAAKTVAWVPFANGIVMLNQTTLAVASSSKPGVLFYTVTPQYDLQYKGFIRTPSTVDNISVDGKGKLLIAGHPFPPTLFTVAKNRWRCDLESEEADEKEACRCNAPSWTAEWSEGDGLRDLYKGFEICSSSSVVRDTGRGVGIISGLYERGIMVFKD</sequence>
<keyword evidence="2" id="KW-1185">Reference proteome</keyword>
<comment type="caution">
    <text evidence="1">The sequence shown here is derived from an EMBL/GenBank/DDBJ whole genome shotgun (WGS) entry which is preliminary data.</text>
</comment>
<proteinExistence type="predicted"/>
<organism evidence="1 2">
    <name type="scientific">Lindgomyces ingoldianus</name>
    <dbReference type="NCBI Taxonomy" id="673940"/>
    <lineage>
        <taxon>Eukaryota</taxon>
        <taxon>Fungi</taxon>
        <taxon>Dikarya</taxon>
        <taxon>Ascomycota</taxon>
        <taxon>Pezizomycotina</taxon>
        <taxon>Dothideomycetes</taxon>
        <taxon>Pleosporomycetidae</taxon>
        <taxon>Pleosporales</taxon>
        <taxon>Lindgomycetaceae</taxon>
        <taxon>Lindgomyces</taxon>
    </lineage>
</organism>
<reference evidence="1" key="1">
    <citation type="journal article" date="2020" name="Stud. Mycol.">
        <title>101 Dothideomycetes genomes: a test case for predicting lifestyles and emergence of pathogens.</title>
        <authorList>
            <person name="Haridas S."/>
            <person name="Albert R."/>
            <person name="Binder M."/>
            <person name="Bloem J."/>
            <person name="Labutti K."/>
            <person name="Salamov A."/>
            <person name="Andreopoulos B."/>
            <person name="Baker S."/>
            <person name="Barry K."/>
            <person name="Bills G."/>
            <person name="Bluhm B."/>
            <person name="Cannon C."/>
            <person name="Castanera R."/>
            <person name="Culley D."/>
            <person name="Daum C."/>
            <person name="Ezra D."/>
            <person name="Gonzalez J."/>
            <person name="Henrissat B."/>
            <person name="Kuo A."/>
            <person name="Liang C."/>
            <person name="Lipzen A."/>
            <person name="Lutzoni F."/>
            <person name="Magnuson J."/>
            <person name="Mondo S."/>
            <person name="Nolan M."/>
            <person name="Ohm R."/>
            <person name="Pangilinan J."/>
            <person name="Park H.-J."/>
            <person name="Ramirez L."/>
            <person name="Alfaro M."/>
            <person name="Sun H."/>
            <person name="Tritt A."/>
            <person name="Yoshinaga Y."/>
            <person name="Zwiers L.-H."/>
            <person name="Turgeon B."/>
            <person name="Goodwin S."/>
            <person name="Spatafora J."/>
            <person name="Crous P."/>
            <person name="Grigoriev I."/>
        </authorList>
    </citation>
    <scope>NUCLEOTIDE SEQUENCE</scope>
    <source>
        <strain evidence="1">ATCC 200398</strain>
    </source>
</reference>
<dbReference type="EMBL" id="MU003494">
    <property type="protein sequence ID" value="KAF2476506.1"/>
    <property type="molecule type" value="Genomic_DNA"/>
</dbReference>
<accession>A0ACB6RBE2</accession>
<gene>
    <name evidence="1" type="ORF">BDR25DRAFT_277695</name>
</gene>
<name>A0ACB6RBE2_9PLEO</name>